<dbReference type="Proteomes" id="UP000187251">
    <property type="component" value="Unassembled WGS sequence"/>
</dbReference>
<comment type="caution">
    <text evidence="2">The sequence shown here is derived from an EMBL/GenBank/DDBJ whole genome shotgun (WGS) entry which is preliminary data.</text>
</comment>
<dbReference type="EMBL" id="MJMN01000013">
    <property type="protein sequence ID" value="OMG88004.1"/>
    <property type="molecule type" value="Genomic_DNA"/>
</dbReference>
<protein>
    <recommendedName>
        <fullName evidence="4">Chemotaxis protein</fullName>
    </recommendedName>
</protein>
<dbReference type="AlphaFoldDB" id="A0A1R1JUI4"/>
<feature type="region of interest" description="Disordered" evidence="1">
    <location>
        <begin position="39"/>
        <end position="68"/>
    </location>
</feature>
<evidence type="ECO:0008006" key="4">
    <source>
        <dbReference type="Google" id="ProtNLM"/>
    </source>
</evidence>
<sequence>MKQNQLNRIEAAITALQSQMDTLTKQFFVLVQALDEDGDAEPMTDLDGNLTEVPPSIGSTLDEDGDAA</sequence>
<gene>
    <name evidence="2" type="ORF">BIZ92_10430</name>
</gene>
<organism evidence="2 3">
    <name type="scientific">Alcaligenes xylosoxydans xylosoxydans</name>
    <name type="common">Achromobacter xylosoxidans</name>
    <dbReference type="NCBI Taxonomy" id="85698"/>
    <lineage>
        <taxon>Bacteria</taxon>
        <taxon>Pseudomonadati</taxon>
        <taxon>Pseudomonadota</taxon>
        <taxon>Betaproteobacteria</taxon>
        <taxon>Burkholderiales</taxon>
        <taxon>Alcaligenaceae</taxon>
        <taxon>Achromobacter</taxon>
    </lineage>
</organism>
<accession>A0A1R1JUI4</accession>
<proteinExistence type="predicted"/>
<dbReference type="RefSeq" id="WP_076412059.1">
    <property type="nucleotide sequence ID" value="NZ_MJMN01000013.1"/>
</dbReference>
<evidence type="ECO:0000256" key="1">
    <source>
        <dbReference type="SAM" id="MobiDB-lite"/>
    </source>
</evidence>
<evidence type="ECO:0000313" key="2">
    <source>
        <dbReference type="EMBL" id="OMG88004.1"/>
    </source>
</evidence>
<name>A0A1R1JUI4_ALCXX</name>
<evidence type="ECO:0000313" key="3">
    <source>
        <dbReference type="Proteomes" id="UP000187251"/>
    </source>
</evidence>
<reference evidence="2 3" key="1">
    <citation type="submission" date="2016-09" db="EMBL/GenBank/DDBJ databases">
        <title>Phylogenomics of Achromobacter.</title>
        <authorList>
            <person name="Jeukens J."/>
            <person name="Freschi L."/>
            <person name="Vincent A.T."/>
            <person name="Emond-Rheault J.-G."/>
            <person name="Kukavica-Ibrulj I."/>
            <person name="Charette S.J."/>
            <person name="Levesque R.C."/>
        </authorList>
    </citation>
    <scope>NUCLEOTIDE SEQUENCE [LARGE SCALE GENOMIC DNA]</scope>
    <source>
        <strain evidence="2 3">AUS488</strain>
    </source>
</reference>